<feature type="active site" evidence="5">
    <location>
        <position position="293"/>
    </location>
</feature>
<dbReference type="PANTHER" id="PTHR11122:SF13">
    <property type="entry name" value="GLUCOSE-6-PHOSPHATE 1-EPIMERASE"/>
    <property type="match status" value="1"/>
</dbReference>
<evidence type="ECO:0000313" key="7">
    <source>
        <dbReference type="Proteomes" id="UP000307702"/>
    </source>
</evidence>
<dbReference type="SUPFAM" id="SSF74650">
    <property type="entry name" value="Galactose mutarotase-like"/>
    <property type="match status" value="1"/>
</dbReference>
<protein>
    <recommendedName>
        <fullName evidence="4">Putative glucose-6-phosphate 1-epimerase</fullName>
        <ecNumber evidence="4">5.1.3.15</ecNumber>
    </recommendedName>
</protein>
<comment type="caution">
    <text evidence="6">The sequence shown here is derived from an EMBL/GenBank/DDBJ whole genome shotgun (WGS) entry which is preliminary data.</text>
</comment>
<dbReference type="PIRSF" id="PIRSF016020">
    <property type="entry name" value="PHexose_mutarotase"/>
    <property type="match status" value="1"/>
</dbReference>
<reference evidence="6 7" key="1">
    <citation type="submission" date="2019-05" db="EMBL/GenBank/DDBJ databases">
        <title>Colwellia ponticola sp. nov., isolated from seawater.</title>
        <authorList>
            <person name="Yoon J.-H."/>
        </authorList>
    </citation>
    <scope>NUCLEOTIDE SEQUENCE [LARGE SCALE GENOMIC DNA]</scope>
    <source>
        <strain evidence="6 7">OISW-25</strain>
    </source>
</reference>
<evidence type="ECO:0000256" key="3">
    <source>
        <dbReference type="ARBA" id="ARBA00023235"/>
    </source>
</evidence>
<sequence length="320" mass="35339">MTTILLANNFAQVTSTNLHHFSEVERFAQLTISHAHCQANISLYGGQLLSFQPTGHKDVLWLSKQASYQTGKAIRGGIPLCWPWFGANDKADNQASNTLSTGLNTELSSQQKPVNHGFARQLPWSIESISADEQGVTLVLSLTGEDQHPLWPNAYKLTQTLFLGQQLKHVLAMSNLSQQDAQYSAALHNYFAVSNPANVSIDTLTGVSYSDKLSDKKVKALSIQQQAVSCVGEIDREYHSSAKMTIVDNLWQRQIDIVSHHCQQWVLWNPGVALANTMADIHQGGEQEYVCLEAANTRWQALPAGETVVISQEINVTNLD</sequence>
<evidence type="ECO:0000256" key="2">
    <source>
        <dbReference type="ARBA" id="ARBA00005866"/>
    </source>
</evidence>
<accession>A0A8H2JN22</accession>
<comment type="catalytic activity">
    <reaction evidence="1">
        <text>alpha-D-glucose 6-phosphate = beta-D-glucose 6-phosphate</text>
        <dbReference type="Rhea" id="RHEA:16249"/>
        <dbReference type="ChEBI" id="CHEBI:58225"/>
        <dbReference type="ChEBI" id="CHEBI:58247"/>
        <dbReference type="EC" id="5.1.3.15"/>
    </reaction>
</comment>
<dbReference type="GO" id="GO:0047938">
    <property type="term" value="F:glucose-6-phosphate 1-epimerase activity"/>
    <property type="evidence" value="ECO:0007669"/>
    <property type="project" value="UniProtKB-UniRule"/>
</dbReference>
<dbReference type="RefSeq" id="WP_138620635.1">
    <property type="nucleotide sequence ID" value="NZ_SZVP01000002.1"/>
</dbReference>
<feature type="active site" evidence="5">
    <location>
        <position position="188"/>
    </location>
</feature>
<evidence type="ECO:0000256" key="1">
    <source>
        <dbReference type="ARBA" id="ARBA00001096"/>
    </source>
</evidence>
<dbReference type="Gene3D" id="2.70.98.10">
    <property type="match status" value="1"/>
</dbReference>
<keyword evidence="7" id="KW-1185">Reference proteome</keyword>
<organism evidence="6 7">
    <name type="scientific">Colwellia ponticola</name>
    <dbReference type="NCBI Taxonomy" id="2304625"/>
    <lineage>
        <taxon>Bacteria</taxon>
        <taxon>Pseudomonadati</taxon>
        <taxon>Pseudomonadota</taxon>
        <taxon>Gammaproteobacteria</taxon>
        <taxon>Alteromonadales</taxon>
        <taxon>Colwelliaceae</taxon>
        <taxon>Colwellia</taxon>
    </lineage>
</organism>
<comment type="similarity">
    <text evidence="2 4">Belongs to the glucose-6-phosphate 1-epimerase family.</text>
</comment>
<dbReference type="AlphaFoldDB" id="A0A8H2JN22"/>
<dbReference type="EC" id="5.1.3.15" evidence="4"/>
<dbReference type="PANTHER" id="PTHR11122">
    <property type="entry name" value="APOSPORY-ASSOCIATED PROTEIN C-RELATED"/>
    <property type="match status" value="1"/>
</dbReference>
<dbReference type="InterPro" id="IPR008183">
    <property type="entry name" value="Aldose_1/G6P_1-epimerase"/>
</dbReference>
<dbReference type="InterPro" id="IPR011013">
    <property type="entry name" value="Gal_mutarotase_sf_dom"/>
</dbReference>
<proteinExistence type="inferred from homology"/>
<dbReference type="InterPro" id="IPR025532">
    <property type="entry name" value="G6P_1-epimerase"/>
</dbReference>
<dbReference type="Pfam" id="PF01263">
    <property type="entry name" value="Aldose_epim"/>
    <property type="match status" value="1"/>
</dbReference>
<dbReference type="InterPro" id="IPR014718">
    <property type="entry name" value="GH-type_carb-bd"/>
</dbReference>
<evidence type="ECO:0000313" key="6">
    <source>
        <dbReference type="EMBL" id="TMM46874.1"/>
    </source>
</evidence>
<dbReference type="CDD" id="cd09020">
    <property type="entry name" value="D-hex-6-P-epi_like"/>
    <property type="match status" value="1"/>
</dbReference>
<evidence type="ECO:0000256" key="5">
    <source>
        <dbReference type="PIRSR" id="PIRSR016020-1"/>
    </source>
</evidence>
<evidence type="ECO:0000256" key="4">
    <source>
        <dbReference type="PIRNR" id="PIRNR016020"/>
    </source>
</evidence>
<dbReference type="EMBL" id="SZVP01000002">
    <property type="protein sequence ID" value="TMM46874.1"/>
    <property type="molecule type" value="Genomic_DNA"/>
</dbReference>
<dbReference type="GO" id="GO:0030246">
    <property type="term" value="F:carbohydrate binding"/>
    <property type="evidence" value="ECO:0007669"/>
    <property type="project" value="UniProtKB-UniRule"/>
</dbReference>
<dbReference type="GO" id="GO:0005975">
    <property type="term" value="P:carbohydrate metabolic process"/>
    <property type="evidence" value="ECO:0007669"/>
    <property type="project" value="InterPro"/>
</dbReference>
<keyword evidence="3 4" id="KW-0413">Isomerase</keyword>
<dbReference type="OrthoDB" id="9790727at2"/>
<dbReference type="Proteomes" id="UP000307702">
    <property type="component" value="Unassembled WGS sequence"/>
</dbReference>
<name>A0A8H2JN22_9GAMM</name>
<gene>
    <name evidence="6" type="ORF">FCS21_03615</name>
</gene>